<comment type="caution">
    <text evidence="1">The sequence shown here is derived from an EMBL/GenBank/DDBJ whole genome shotgun (WGS) entry which is preliminary data.</text>
</comment>
<evidence type="ECO:0000313" key="1">
    <source>
        <dbReference type="EMBL" id="KAJ2976450.1"/>
    </source>
</evidence>
<dbReference type="EMBL" id="JANJQO010000583">
    <property type="protein sequence ID" value="KAJ2976450.1"/>
    <property type="molecule type" value="Genomic_DNA"/>
</dbReference>
<sequence length="230" mass="24864">MATSALERIGLLASQLAGKQANGRDKLLQKNPDDIPVQVITLAIRTPLTKARKGGFKDTTLDDLLIALLKNVREKSKLDPNLVEDVCVGNVLAPGPAYVARSAVLAAGFPVTTVASVTNRFCSSGLLAVQHIANQIIAGAIDIGLESMSTNPDPGAPLLSAEYQGQMKTWSVRRDVSPPAGFPDLWSETHTSPTEFEKFMADRAKIERLRFWFESRIGTPEGLDPIDDDI</sequence>
<dbReference type="Proteomes" id="UP001143910">
    <property type="component" value="Unassembled WGS sequence"/>
</dbReference>
<protein>
    <submittedName>
        <fullName evidence="1">Uncharacterized protein</fullName>
    </submittedName>
</protein>
<name>A0ACC1NBV1_9HYPO</name>
<accession>A0ACC1NBV1</accession>
<organism evidence="1 2">
    <name type="scientific">Zarea fungicola</name>
    <dbReference type="NCBI Taxonomy" id="93591"/>
    <lineage>
        <taxon>Eukaryota</taxon>
        <taxon>Fungi</taxon>
        <taxon>Dikarya</taxon>
        <taxon>Ascomycota</taxon>
        <taxon>Pezizomycotina</taxon>
        <taxon>Sordariomycetes</taxon>
        <taxon>Hypocreomycetidae</taxon>
        <taxon>Hypocreales</taxon>
        <taxon>Cordycipitaceae</taxon>
        <taxon>Zarea</taxon>
    </lineage>
</organism>
<proteinExistence type="predicted"/>
<keyword evidence="2" id="KW-1185">Reference proteome</keyword>
<evidence type="ECO:0000313" key="2">
    <source>
        <dbReference type="Proteomes" id="UP001143910"/>
    </source>
</evidence>
<gene>
    <name evidence="1" type="ORF">NQ176_g4941</name>
</gene>
<reference evidence="1" key="1">
    <citation type="submission" date="2022-08" db="EMBL/GenBank/DDBJ databases">
        <title>Genome Sequence of Lecanicillium fungicola.</title>
        <authorList>
            <person name="Buettner E."/>
        </authorList>
    </citation>
    <scope>NUCLEOTIDE SEQUENCE</scope>
    <source>
        <strain evidence="1">Babe33</strain>
    </source>
</reference>